<dbReference type="Proteomes" id="UP000178315">
    <property type="component" value="Unassembled WGS sequence"/>
</dbReference>
<dbReference type="InterPro" id="IPR012902">
    <property type="entry name" value="N_methyl_site"/>
</dbReference>
<proteinExistence type="predicted"/>
<dbReference type="Pfam" id="PF07963">
    <property type="entry name" value="N_methyl"/>
    <property type="match status" value="1"/>
</dbReference>
<name>A0A1G2A7N4_9BACT</name>
<evidence type="ECO:0008006" key="4">
    <source>
        <dbReference type="Google" id="ProtNLM"/>
    </source>
</evidence>
<dbReference type="EMBL" id="MHJU01000026">
    <property type="protein sequence ID" value="OGY72685.1"/>
    <property type="molecule type" value="Genomic_DNA"/>
</dbReference>
<evidence type="ECO:0000313" key="3">
    <source>
        <dbReference type="Proteomes" id="UP000178315"/>
    </source>
</evidence>
<feature type="transmembrane region" description="Helical" evidence="1">
    <location>
        <begin position="12"/>
        <end position="35"/>
    </location>
</feature>
<keyword evidence="1" id="KW-0812">Transmembrane</keyword>
<evidence type="ECO:0000313" key="2">
    <source>
        <dbReference type="EMBL" id="OGY72685.1"/>
    </source>
</evidence>
<reference evidence="2 3" key="1">
    <citation type="journal article" date="2016" name="Nat. Commun.">
        <title>Thousands of microbial genomes shed light on interconnected biogeochemical processes in an aquifer system.</title>
        <authorList>
            <person name="Anantharaman K."/>
            <person name="Brown C.T."/>
            <person name="Hug L.A."/>
            <person name="Sharon I."/>
            <person name="Castelle C.J."/>
            <person name="Probst A.J."/>
            <person name="Thomas B.C."/>
            <person name="Singh A."/>
            <person name="Wilkins M.J."/>
            <person name="Karaoz U."/>
            <person name="Brodie E.L."/>
            <person name="Williams K.H."/>
            <person name="Hubbard S.S."/>
            <person name="Banfield J.F."/>
        </authorList>
    </citation>
    <scope>NUCLEOTIDE SEQUENCE [LARGE SCALE GENOMIC DNA]</scope>
</reference>
<keyword evidence="1" id="KW-0472">Membrane</keyword>
<accession>A0A1G2A7N4</accession>
<evidence type="ECO:0000256" key="1">
    <source>
        <dbReference type="SAM" id="Phobius"/>
    </source>
</evidence>
<gene>
    <name evidence="2" type="ORF">A3H61_01685</name>
</gene>
<protein>
    <recommendedName>
        <fullName evidence="4">Type II secretion system protein J</fullName>
    </recommendedName>
</protein>
<keyword evidence="1" id="KW-1133">Transmembrane helix</keyword>
<sequence length="183" mass="20659">MSHSTLRYYRGFTLIELLVASSLFVLVVGIGMSLWGSITRIQQANLNSQKIFSESRFWLDRISAEIQGGQIFYDDNPASLFYPYPKPANPQTELHIATKDGERIRYYVDALSGALYKEVIGMSAPEMLSSPEIKITRFAVYITPITESAVKIPLVTILWSAQDLKISDPQMINIQTSVSLRNY</sequence>
<comment type="caution">
    <text evidence="2">The sequence shown here is derived from an EMBL/GenBank/DDBJ whole genome shotgun (WGS) entry which is preliminary data.</text>
</comment>
<dbReference type="NCBIfam" id="TIGR02532">
    <property type="entry name" value="IV_pilin_GFxxxE"/>
    <property type="match status" value="1"/>
</dbReference>
<organism evidence="2 3">
    <name type="scientific">Candidatus Jacksonbacteria bacterium RIFCSPLOWO2_02_FULL_44_20</name>
    <dbReference type="NCBI Taxonomy" id="1798460"/>
    <lineage>
        <taxon>Bacteria</taxon>
        <taxon>Candidatus Jacksoniibacteriota</taxon>
    </lineage>
</organism>
<dbReference type="AlphaFoldDB" id="A0A1G2A7N4"/>